<dbReference type="PROSITE" id="PS51677">
    <property type="entry name" value="NODB"/>
    <property type="match status" value="1"/>
</dbReference>
<keyword evidence="2" id="KW-0732">Signal</keyword>
<dbReference type="SUPFAM" id="SSF88713">
    <property type="entry name" value="Glycoside hydrolase/deacetylase"/>
    <property type="match status" value="1"/>
</dbReference>
<dbReference type="Gene3D" id="3.20.20.370">
    <property type="entry name" value="Glycoside hydrolase/deacetylase"/>
    <property type="match status" value="1"/>
</dbReference>
<dbReference type="InterPro" id="IPR050248">
    <property type="entry name" value="Polysacc_deacetylase_ArnD"/>
</dbReference>
<feature type="compositionally biased region" description="Basic and acidic residues" evidence="1">
    <location>
        <begin position="26"/>
        <end position="82"/>
    </location>
</feature>
<dbReference type="PROSITE" id="PS51257">
    <property type="entry name" value="PROKAR_LIPOPROTEIN"/>
    <property type="match status" value="1"/>
</dbReference>
<dbReference type="AlphaFoldDB" id="A0A2X2W4P1"/>
<evidence type="ECO:0000256" key="1">
    <source>
        <dbReference type="SAM" id="MobiDB-lite"/>
    </source>
</evidence>
<evidence type="ECO:0000256" key="2">
    <source>
        <dbReference type="SAM" id="SignalP"/>
    </source>
</evidence>
<organism evidence="4 5">
    <name type="scientific">Clostridium cochlearium</name>
    <dbReference type="NCBI Taxonomy" id="1494"/>
    <lineage>
        <taxon>Bacteria</taxon>
        <taxon>Bacillati</taxon>
        <taxon>Bacillota</taxon>
        <taxon>Clostridia</taxon>
        <taxon>Eubacteriales</taxon>
        <taxon>Clostridiaceae</taxon>
        <taxon>Clostridium</taxon>
    </lineage>
</organism>
<feature type="compositionally biased region" description="Low complexity" evidence="1">
    <location>
        <begin position="83"/>
        <end position="92"/>
    </location>
</feature>
<dbReference type="GO" id="GO:0016020">
    <property type="term" value="C:membrane"/>
    <property type="evidence" value="ECO:0007669"/>
    <property type="project" value="TreeGrafter"/>
</dbReference>
<dbReference type="InterPro" id="IPR011330">
    <property type="entry name" value="Glyco_hydro/deAcase_b/a-brl"/>
</dbReference>
<dbReference type="InterPro" id="IPR014235">
    <property type="entry name" value="Spore_PdaA"/>
</dbReference>
<proteinExistence type="predicted"/>
<dbReference type="GO" id="GO:0016810">
    <property type="term" value="F:hydrolase activity, acting on carbon-nitrogen (but not peptide) bonds"/>
    <property type="evidence" value="ECO:0007669"/>
    <property type="project" value="InterPro"/>
</dbReference>
<gene>
    <name evidence="4" type="primary">pdaA_4</name>
    <name evidence="4" type="ORF">NCTC13028_01931</name>
</gene>
<evidence type="ECO:0000259" key="3">
    <source>
        <dbReference type="PROSITE" id="PS51677"/>
    </source>
</evidence>
<feature type="signal peptide" evidence="2">
    <location>
        <begin position="1"/>
        <end position="23"/>
    </location>
</feature>
<protein>
    <submittedName>
        <fullName evidence="4">Chitooligosaccharide deacetylase</fullName>
        <ecNumber evidence="4">3.-.-.-</ecNumber>
        <ecNumber evidence="4">3.5.1.-</ecNumber>
    </submittedName>
</protein>
<name>A0A2X2W4P1_CLOCO</name>
<evidence type="ECO:0000313" key="5">
    <source>
        <dbReference type="Proteomes" id="UP000250223"/>
    </source>
</evidence>
<dbReference type="GO" id="GO:0005975">
    <property type="term" value="P:carbohydrate metabolic process"/>
    <property type="evidence" value="ECO:0007669"/>
    <property type="project" value="InterPro"/>
</dbReference>
<dbReference type="Proteomes" id="UP000250223">
    <property type="component" value="Unassembled WGS sequence"/>
</dbReference>
<dbReference type="InterPro" id="IPR002509">
    <property type="entry name" value="NODB_dom"/>
</dbReference>
<dbReference type="CDD" id="cd10948">
    <property type="entry name" value="CE4_BsPdaA_like"/>
    <property type="match status" value="1"/>
</dbReference>
<feature type="region of interest" description="Disordered" evidence="1">
    <location>
        <begin position="22"/>
        <end position="114"/>
    </location>
</feature>
<dbReference type="EMBL" id="UAWC01000024">
    <property type="protein sequence ID" value="SQB35404.1"/>
    <property type="molecule type" value="Genomic_DNA"/>
</dbReference>
<dbReference type="PANTHER" id="PTHR10587">
    <property type="entry name" value="GLYCOSYL TRANSFERASE-RELATED"/>
    <property type="match status" value="1"/>
</dbReference>
<feature type="compositionally biased region" description="Basic and acidic residues" evidence="1">
    <location>
        <begin position="93"/>
        <end position="108"/>
    </location>
</feature>
<keyword evidence="4" id="KW-0378">Hydrolase</keyword>
<accession>A0A2X2W4P1</accession>
<evidence type="ECO:0000313" key="4">
    <source>
        <dbReference type="EMBL" id="SQB35404.1"/>
    </source>
</evidence>
<feature type="domain" description="NodB homology" evidence="3">
    <location>
        <begin position="135"/>
        <end position="319"/>
    </location>
</feature>
<dbReference type="PANTHER" id="PTHR10587:SF78">
    <property type="entry name" value="PEPTIDOGLYCAN-N-ACETYLMURAMIC ACID DEACETYLASE PDAA"/>
    <property type="match status" value="1"/>
</dbReference>
<dbReference type="EC" id="3.-.-.-" evidence="4"/>
<dbReference type="NCBIfam" id="TIGR02884">
    <property type="entry name" value="spore_pdaA"/>
    <property type="match status" value="1"/>
</dbReference>
<dbReference type="EC" id="3.5.1.-" evidence="4"/>
<sequence>MKKVISILIIFSFISLTTTSCSADHSYNDEENKTKVETAMDNEDKKQDIKDDENKEQNIEKEIDNNKISDEDKKNTEKDNIDSSKNTSSKSSLETKERDWFFEPKKDGSPSTVPSDVENVIKNHSTYFLGDTSEKVIYLTFDEGYENGYTGKILDVLKANNIKAAFFVVTPYIKTNKDLIKRMVDEGHLVCNHSVHHPSMAQVALKGKEKFKEEFTGVEEIFKEVTGKEMPKFFRPPMGKYSELSLAYTKELGYKTIFWSFAYNDWNVDKQPDPESAKKRIVDKAHNGAIYLLHAVSKTNTEILDSVIKELKAKGFRFASLEELK</sequence>
<dbReference type="Pfam" id="PF01522">
    <property type="entry name" value="Polysacc_deac_1"/>
    <property type="match status" value="1"/>
</dbReference>
<dbReference type="RefSeq" id="WP_096635006.1">
    <property type="nucleotide sequence ID" value="NZ_JAWEDD010000001.1"/>
</dbReference>
<reference evidence="4 5" key="1">
    <citation type="submission" date="2018-06" db="EMBL/GenBank/DDBJ databases">
        <authorList>
            <consortium name="Pathogen Informatics"/>
            <person name="Doyle S."/>
        </authorList>
    </citation>
    <scope>NUCLEOTIDE SEQUENCE [LARGE SCALE GENOMIC DNA]</scope>
    <source>
        <strain evidence="4 5">NCTC13028</strain>
    </source>
</reference>
<feature type="chain" id="PRO_5016008810" evidence="2">
    <location>
        <begin position="24"/>
        <end position="325"/>
    </location>
</feature>